<dbReference type="EMBL" id="JABFTP020000185">
    <property type="protein sequence ID" value="KAL3285777.1"/>
    <property type="molecule type" value="Genomic_DNA"/>
</dbReference>
<protein>
    <recommendedName>
        <fullName evidence="3">Peptidase A2 domain-containing protein</fullName>
    </recommendedName>
</protein>
<evidence type="ECO:0000313" key="1">
    <source>
        <dbReference type="EMBL" id="KAL3285777.1"/>
    </source>
</evidence>
<evidence type="ECO:0008006" key="3">
    <source>
        <dbReference type="Google" id="ProtNLM"/>
    </source>
</evidence>
<gene>
    <name evidence="1" type="ORF">HHI36_000301</name>
</gene>
<name>A0ABD2P4X8_9CUCU</name>
<organism evidence="1 2">
    <name type="scientific">Cryptolaemus montrouzieri</name>
    <dbReference type="NCBI Taxonomy" id="559131"/>
    <lineage>
        <taxon>Eukaryota</taxon>
        <taxon>Metazoa</taxon>
        <taxon>Ecdysozoa</taxon>
        <taxon>Arthropoda</taxon>
        <taxon>Hexapoda</taxon>
        <taxon>Insecta</taxon>
        <taxon>Pterygota</taxon>
        <taxon>Neoptera</taxon>
        <taxon>Endopterygota</taxon>
        <taxon>Coleoptera</taxon>
        <taxon>Polyphaga</taxon>
        <taxon>Cucujiformia</taxon>
        <taxon>Coccinelloidea</taxon>
        <taxon>Coccinellidae</taxon>
        <taxon>Scymninae</taxon>
        <taxon>Scymnini</taxon>
        <taxon>Cryptolaemus</taxon>
    </lineage>
</organism>
<evidence type="ECO:0000313" key="2">
    <source>
        <dbReference type="Proteomes" id="UP001516400"/>
    </source>
</evidence>
<comment type="caution">
    <text evidence="1">The sequence shown here is derived from an EMBL/GenBank/DDBJ whole genome shotgun (WGS) entry which is preliminary data.</text>
</comment>
<proteinExistence type="predicted"/>
<reference evidence="1 2" key="1">
    <citation type="journal article" date="2021" name="BMC Biol.">
        <title>Horizontally acquired antibacterial genes associated with adaptive radiation of ladybird beetles.</title>
        <authorList>
            <person name="Li H.S."/>
            <person name="Tang X.F."/>
            <person name="Huang Y.H."/>
            <person name="Xu Z.Y."/>
            <person name="Chen M.L."/>
            <person name="Du X.Y."/>
            <person name="Qiu B.Y."/>
            <person name="Chen P.T."/>
            <person name="Zhang W."/>
            <person name="Slipinski A."/>
            <person name="Escalona H.E."/>
            <person name="Waterhouse R.M."/>
            <person name="Zwick A."/>
            <person name="Pang H."/>
        </authorList>
    </citation>
    <scope>NUCLEOTIDE SEQUENCE [LARGE SCALE GENOMIC DNA]</scope>
    <source>
        <strain evidence="1">SYSU2018</strain>
    </source>
</reference>
<sequence length="82" mass="9493">MASLIRILKSVLLIQEAELKELCNSIEVFELSQDHEIVDLHFENENFVRSDDKYYVLVLVNIKPLKMEIDSGAKFSLIPEDI</sequence>
<keyword evidence="2" id="KW-1185">Reference proteome</keyword>
<dbReference type="Proteomes" id="UP001516400">
    <property type="component" value="Unassembled WGS sequence"/>
</dbReference>
<dbReference type="AlphaFoldDB" id="A0ABD2P4X8"/>
<accession>A0ABD2P4X8</accession>